<dbReference type="EMBL" id="QLII01000001">
    <property type="protein sequence ID" value="RAI75429.1"/>
    <property type="molecule type" value="Genomic_DNA"/>
</dbReference>
<keyword evidence="4 8" id="KW-0812">Transmembrane</keyword>
<accession>A0A327NM26</accession>
<keyword evidence="5" id="KW-0798">TonB box</keyword>
<dbReference type="InterPro" id="IPR000531">
    <property type="entry name" value="Beta-barrel_TonB"/>
</dbReference>
<evidence type="ECO:0000256" key="3">
    <source>
        <dbReference type="ARBA" id="ARBA00022452"/>
    </source>
</evidence>
<dbReference type="Proteomes" id="UP000249016">
    <property type="component" value="Unassembled WGS sequence"/>
</dbReference>
<sequence>MERTHLPFDAEYRLCRHPRRTLYTQYYSGGSARPGTASYGDVFTWVNENTLNYSRSIGKHSVSGLLGYSVQQSKSFNLSASASQGATDNITTLNAAASPTGASSSKSSWGLVSYFARLNYSYNDKYLLAATLRQDGSSRFGADKRYGLFPSVSAGWRISEESFMKNIAFISDLKLRASVGVVGNQSISDFGAQGLYSTGSNYLGKAGIALSAIPNPSLSWESTTQSDVGLDISLLNNRINLTADAYLKRTNALLLSVNLPTTTGFGSALQNVGNTQNKGLEFSIATQNIVGGAGGFTWSTAFNISFNRNKILSLSNNNADIIQTSADATFYGTAPQGLGRVGEPIGVFFGQRYRAGICHFRGSQSR</sequence>
<dbReference type="OrthoDB" id="9768177at2"/>
<proteinExistence type="inferred from homology"/>
<keyword evidence="6 8" id="KW-0472">Membrane</keyword>
<feature type="domain" description="TonB-dependent receptor-like beta-barrel" evidence="9">
    <location>
        <begin position="21"/>
        <end position="339"/>
    </location>
</feature>
<dbReference type="SUPFAM" id="SSF56935">
    <property type="entry name" value="Porins"/>
    <property type="match status" value="1"/>
</dbReference>
<dbReference type="InterPro" id="IPR036942">
    <property type="entry name" value="Beta-barrel_TonB_sf"/>
</dbReference>
<evidence type="ECO:0000256" key="2">
    <source>
        <dbReference type="ARBA" id="ARBA00022448"/>
    </source>
</evidence>
<keyword evidence="7 8" id="KW-0998">Cell outer membrane</keyword>
<dbReference type="Pfam" id="PF00593">
    <property type="entry name" value="TonB_dep_Rec_b-barrel"/>
    <property type="match status" value="1"/>
</dbReference>
<dbReference type="AlphaFoldDB" id="A0A327NM26"/>
<evidence type="ECO:0000256" key="1">
    <source>
        <dbReference type="ARBA" id="ARBA00004571"/>
    </source>
</evidence>
<organism evidence="10 11">
    <name type="scientific">Spirosoma telluris</name>
    <dbReference type="NCBI Taxonomy" id="2183553"/>
    <lineage>
        <taxon>Bacteria</taxon>
        <taxon>Pseudomonadati</taxon>
        <taxon>Bacteroidota</taxon>
        <taxon>Cytophagia</taxon>
        <taxon>Cytophagales</taxon>
        <taxon>Cytophagaceae</taxon>
        <taxon>Spirosoma</taxon>
    </lineage>
</organism>
<dbReference type="GO" id="GO:0009279">
    <property type="term" value="C:cell outer membrane"/>
    <property type="evidence" value="ECO:0007669"/>
    <property type="project" value="UniProtKB-SubCell"/>
</dbReference>
<dbReference type="Gene3D" id="2.40.170.20">
    <property type="entry name" value="TonB-dependent receptor, beta-barrel domain"/>
    <property type="match status" value="1"/>
</dbReference>
<comment type="similarity">
    <text evidence="8">Belongs to the TonB-dependent receptor family.</text>
</comment>
<keyword evidence="3 8" id="KW-1134">Transmembrane beta strand</keyword>
<evidence type="ECO:0000256" key="6">
    <source>
        <dbReference type="ARBA" id="ARBA00023136"/>
    </source>
</evidence>
<keyword evidence="2 8" id="KW-0813">Transport</keyword>
<evidence type="ECO:0000313" key="11">
    <source>
        <dbReference type="Proteomes" id="UP000249016"/>
    </source>
</evidence>
<name>A0A327NM26_9BACT</name>
<comment type="subcellular location">
    <subcellularLocation>
        <location evidence="1 8">Cell outer membrane</location>
        <topology evidence="1 8">Multi-pass membrane protein</topology>
    </subcellularLocation>
</comment>
<evidence type="ECO:0000256" key="5">
    <source>
        <dbReference type="ARBA" id="ARBA00023077"/>
    </source>
</evidence>
<evidence type="ECO:0000259" key="9">
    <source>
        <dbReference type="Pfam" id="PF00593"/>
    </source>
</evidence>
<dbReference type="PROSITE" id="PS52016">
    <property type="entry name" value="TONB_DEPENDENT_REC_3"/>
    <property type="match status" value="1"/>
</dbReference>
<evidence type="ECO:0000256" key="4">
    <source>
        <dbReference type="ARBA" id="ARBA00022692"/>
    </source>
</evidence>
<gene>
    <name evidence="10" type="ORF">HMF3257_16900</name>
</gene>
<evidence type="ECO:0000256" key="8">
    <source>
        <dbReference type="PROSITE-ProRule" id="PRU01360"/>
    </source>
</evidence>
<keyword evidence="11" id="KW-1185">Reference proteome</keyword>
<dbReference type="InterPro" id="IPR039426">
    <property type="entry name" value="TonB-dep_rcpt-like"/>
</dbReference>
<evidence type="ECO:0000313" key="10">
    <source>
        <dbReference type="EMBL" id="RAI75429.1"/>
    </source>
</evidence>
<dbReference type="RefSeq" id="WP_111343843.1">
    <property type="nucleotide sequence ID" value="NZ_QLII01000001.1"/>
</dbReference>
<evidence type="ECO:0000256" key="7">
    <source>
        <dbReference type="ARBA" id="ARBA00023237"/>
    </source>
</evidence>
<comment type="caution">
    <text evidence="10">The sequence shown here is derived from an EMBL/GenBank/DDBJ whole genome shotgun (WGS) entry which is preliminary data.</text>
</comment>
<reference evidence="10 11" key="1">
    <citation type="submission" date="2018-06" db="EMBL/GenBank/DDBJ databases">
        <title>Spirosoma sp. HMF3257 Genome sequencing and assembly.</title>
        <authorList>
            <person name="Kang H."/>
            <person name="Cha I."/>
            <person name="Kim H."/>
            <person name="Kang J."/>
            <person name="Joh K."/>
        </authorList>
    </citation>
    <scope>NUCLEOTIDE SEQUENCE [LARGE SCALE GENOMIC DNA]</scope>
    <source>
        <strain evidence="10 11">HMF3257</strain>
    </source>
</reference>
<protein>
    <recommendedName>
        <fullName evidence="9">TonB-dependent receptor-like beta-barrel domain-containing protein</fullName>
    </recommendedName>
</protein>